<proteinExistence type="predicted"/>
<sequence>HANVTSSTSDHLVHHQPHTGLWWQRSVINASDIKSSTINASKLFRCLLSFGGAWYERA</sequence>
<comment type="caution">
    <text evidence="1">The sequence shown here is derived from an EMBL/GenBank/DDBJ whole genome shotgun (WGS) entry which is preliminary data.</text>
</comment>
<evidence type="ECO:0000313" key="2">
    <source>
        <dbReference type="Proteomes" id="UP000735302"/>
    </source>
</evidence>
<keyword evidence="2" id="KW-1185">Reference proteome</keyword>
<dbReference type="Proteomes" id="UP000735302">
    <property type="component" value="Unassembled WGS sequence"/>
</dbReference>
<feature type="non-terminal residue" evidence="1">
    <location>
        <position position="1"/>
    </location>
</feature>
<gene>
    <name evidence="1" type="ORF">PoB_003956700</name>
</gene>
<accession>A0AAV4B1E2</accession>
<dbReference type="EMBL" id="BLXT01004479">
    <property type="protein sequence ID" value="GFO13062.1"/>
    <property type="molecule type" value="Genomic_DNA"/>
</dbReference>
<reference evidence="1 2" key="1">
    <citation type="journal article" date="2021" name="Elife">
        <title>Chloroplast acquisition without the gene transfer in kleptoplastic sea slugs, Plakobranchus ocellatus.</title>
        <authorList>
            <person name="Maeda T."/>
            <person name="Takahashi S."/>
            <person name="Yoshida T."/>
            <person name="Shimamura S."/>
            <person name="Takaki Y."/>
            <person name="Nagai Y."/>
            <person name="Toyoda A."/>
            <person name="Suzuki Y."/>
            <person name="Arimoto A."/>
            <person name="Ishii H."/>
            <person name="Satoh N."/>
            <person name="Nishiyama T."/>
            <person name="Hasebe M."/>
            <person name="Maruyama T."/>
            <person name="Minagawa J."/>
            <person name="Obokata J."/>
            <person name="Shigenobu S."/>
        </authorList>
    </citation>
    <scope>NUCLEOTIDE SEQUENCE [LARGE SCALE GENOMIC DNA]</scope>
</reference>
<organism evidence="1 2">
    <name type="scientific">Plakobranchus ocellatus</name>
    <dbReference type="NCBI Taxonomy" id="259542"/>
    <lineage>
        <taxon>Eukaryota</taxon>
        <taxon>Metazoa</taxon>
        <taxon>Spiralia</taxon>
        <taxon>Lophotrochozoa</taxon>
        <taxon>Mollusca</taxon>
        <taxon>Gastropoda</taxon>
        <taxon>Heterobranchia</taxon>
        <taxon>Euthyneura</taxon>
        <taxon>Panpulmonata</taxon>
        <taxon>Sacoglossa</taxon>
        <taxon>Placobranchoidea</taxon>
        <taxon>Plakobranchidae</taxon>
        <taxon>Plakobranchus</taxon>
    </lineage>
</organism>
<protein>
    <submittedName>
        <fullName evidence="1">Uncharacterized protein</fullName>
    </submittedName>
</protein>
<name>A0AAV4B1E2_9GAST</name>
<evidence type="ECO:0000313" key="1">
    <source>
        <dbReference type="EMBL" id="GFO13062.1"/>
    </source>
</evidence>
<dbReference type="AlphaFoldDB" id="A0AAV4B1E2"/>